<dbReference type="Gene3D" id="3.30.420.10">
    <property type="entry name" value="Ribonuclease H-like superfamily/Ribonuclease H"/>
    <property type="match status" value="1"/>
</dbReference>
<protein>
    <recommendedName>
        <fullName evidence="1">RNase H type-1 domain-containing protein</fullName>
    </recommendedName>
</protein>
<dbReference type="AlphaFoldDB" id="A0A8H6ZAS4"/>
<dbReference type="SUPFAM" id="SSF53098">
    <property type="entry name" value="Ribonuclease H-like"/>
    <property type="match status" value="1"/>
</dbReference>
<dbReference type="CDD" id="cd09276">
    <property type="entry name" value="Rnase_HI_RT_non_LTR"/>
    <property type="match status" value="1"/>
</dbReference>
<dbReference type="Proteomes" id="UP000623467">
    <property type="component" value="Unassembled WGS sequence"/>
</dbReference>
<organism evidence="2 3">
    <name type="scientific">Mycena sanguinolenta</name>
    <dbReference type="NCBI Taxonomy" id="230812"/>
    <lineage>
        <taxon>Eukaryota</taxon>
        <taxon>Fungi</taxon>
        <taxon>Dikarya</taxon>
        <taxon>Basidiomycota</taxon>
        <taxon>Agaricomycotina</taxon>
        <taxon>Agaricomycetes</taxon>
        <taxon>Agaricomycetidae</taxon>
        <taxon>Agaricales</taxon>
        <taxon>Marasmiineae</taxon>
        <taxon>Mycenaceae</taxon>
        <taxon>Mycena</taxon>
    </lineage>
</organism>
<evidence type="ECO:0000313" key="3">
    <source>
        <dbReference type="Proteomes" id="UP000623467"/>
    </source>
</evidence>
<comment type="caution">
    <text evidence="2">The sequence shown here is derived from an EMBL/GenBank/DDBJ whole genome shotgun (WGS) entry which is preliminary data.</text>
</comment>
<dbReference type="EMBL" id="JACAZH010000002">
    <property type="protein sequence ID" value="KAF7375473.1"/>
    <property type="molecule type" value="Genomic_DNA"/>
</dbReference>
<dbReference type="GO" id="GO:0004523">
    <property type="term" value="F:RNA-DNA hybrid ribonuclease activity"/>
    <property type="evidence" value="ECO:0007669"/>
    <property type="project" value="InterPro"/>
</dbReference>
<accession>A0A8H6ZAS4</accession>
<reference evidence="2" key="1">
    <citation type="submission" date="2020-05" db="EMBL/GenBank/DDBJ databases">
        <title>Mycena genomes resolve the evolution of fungal bioluminescence.</title>
        <authorList>
            <person name="Tsai I.J."/>
        </authorList>
    </citation>
    <scope>NUCLEOTIDE SEQUENCE</scope>
    <source>
        <strain evidence="2">160909Yilan</strain>
    </source>
</reference>
<proteinExistence type="predicted"/>
<sequence>MKKVTARGGFCVFTDGSGFEGGVGAAAIASRGGALGEKRQMHLGHQSEHTVFESEVCGAILALDIIASTPRLTSADIFMDCQPAMAALAAPKSQPGQYLLATFHATLSRLLRSRRTLKLRIHWVPAHVGIAENEAVDAHAKEAAQGATSPLTTRIPTFERPLPISKATVIAAGISDFAEQWRKEWSESPRYARVSAFDNVIPSKAVERMYAGISRPQCSILTQLRTGHIGLNAYLHRFKLAPSPLCQTCAVPESVPHFLLTCPAYRPARLRLMLRVKSARLSLRTLISTKAEPAPVLAFVRETGHFANYDL</sequence>
<gene>
    <name evidence="2" type="ORF">MSAN_00435300</name>
</gene>
<keyword evidence="3" id="KW-1185">Reference proteome</keyword>
<dbReference type="PROSITE" id="PS50879">
    <property type="entry name" value="RNASE_H_1"/>
    <property type="match status" value="1"/>
</dbReference>
<evidence type="ECO:0000259" key="1">
    <source>
        <dbReference type="PROSITE" id="PS50879"/>
    </source>
</evidence>
<dbReference type="InterPro" id="IPR036397">
    <property type="entry name" value="RNaseH_sf"/>
</dbReference>
<feature type="domain" description="RNase H type-1" evidence="1">
    <location>
        <begin position="6"/>
        <end position="145"/>
    </location>
</feature>
<name>A0A8H6ZAS4_9AGAR</name>
<dbReference type="OrthoDB" id="3267074at2759"/>
<dbReference type="InterPro" id="IPR002156">
    <property type="entry name" value="RNaseH_domain"/>
</dbReference>
<dbReference type="InterPro" id="IPR012337">
    <property type="entry name" value="RNaseH-like_sf"/>
</dbReference>
<evidence type="ECO:0000313" key="2">
    <source>
        <dbReference type="EMBL" id="KAF7375473.1"/>
    </source>
</evidence>
<dbReference type="GO" id="GO:0003676">
    <property type="term" value="F:nucleic acid binding"/>
    <property type="evidence" value="ECO:0007669"/>
    <property type="project" value="InterPro"/>
</dbReference>
<dbReference type="Pfam" id="PF00075">
    <property type="entry name" value="RNase_H"/>
    <property type="match status" value="1"/>
</dbReference>